<feature type="domain" description="ABC transporter" evidence="10">
    <location>
        <begin position="7"/>
        <end position="253"/>
    </location>
</feature>
<dbReference type="InterPro" id="IPR050388">
    <property type="entry name" value="ABC_Ni/Peptide_Import"/>
</dbReference>
<dbReference type="PROSITE" id="PS00211">
    <property type="entry name" value="ABC_TRANSPORTER_1"/>
    <property type="match status" value="2"/>
</dbReference>
<evidence type="ECO:0000256" key="8">
    <source>
        <dbReference type="ARBA" id="ARBA00038852"/>
    </source>
</evidence>
<comment type="catalytic activity">
    <reaction evidence="9">
        <text>a dipeptide(out) + ATP + H2O = a dipeptide(in) + ADP + phosphate + H(+)</text>
        <dbReference type="Rhea" id="RHEA:23120"/>
        <dbReference type="ChEBI" id="CHEBI:15377"/>
        <dbReference type="ChEBI" id="CHEBI:15378"/>
        <dbReference type="ChEBI" id="CHEBI:30616"/>
        <dbReference type="ChEBI" id="CHEBI:43474"/>
        <dbReference type="ChEBI" id="CHEBI:90799"/>
        <dbReference type="ChEBI" id="CHEBI:456216"/>
        <dbReference type="EC" id="7.4.2.9"/>
    </reaction>
</comment>
<dbReference type="InterPro" id="IPR003439">
    <property type="entry name" value="ABC_transporter-like_ATP-bd"/>
</dbReference>
<evidence type="ECO:0000256" key="2">
    <source>
        <dbReference type="ARBA" id="ARBA00005417"/>
    </source>
</evidence>
<keyword evidence="4" id="KW-1003">Cell membrane</keyword>
<dbReference type="GO" id="GO:0055085">
    <property type="term" value="P:transmembrane transport"/>
    <property type="evidence" value="ECO:0007669"/>
    <property type="project" value="UniProtKB-ARBA"/>
</dbReference>
<comment type="caution">
    <text evidence="11">The sequence shown here is derived from an EMBL/GenBank/DDBJ whole genome shotgun (WGS) entry which is preliminary data.</text>
</comment>
<dbReference type="InterPro" id="IPR013563">
    <property type="entry name" value="Oligopep_ABC_C"/>
</dbReference>
<gene>
    <name evidence="11" type="ORF">BFW38_04620</name>
</gene>
<evidence type="ECO:0000259" key="10">
    <source>
        <dbReference type="PROSITE" id="PS50893"/>
    </source>
</evidence>
<dbReference type="PANTHER" id="PTHR43297">
    <property type="entry name" value="OLIGOPEPTIDE TRANSPORT ATP-BINDING PROTEIN APPD"/>
    <property type="match status" value="1"/>
</dbReference>
<dbReference type="Gene3D" id="3.40.50.300">
    <property type="entry name" value="P-loop containing nucleotide triphosphate hydrolases"/>
    <property type="match status" value="2"/>
</dbReference>
<dbReference type="GO" id="GO:0015833">
    <property type="term" value="P:peptide transport"/>
    <property type="evidence" value="ECO:0007669"/>
    <property type="project" value="InterPro"/>
</dbReference>
<dbReference type="OrthoDB" id="9784450at2"/>
<dbReference type="GO" id="GO:0005524">
    <property type="term" value="F:ATP binding"/>
    <property type="evidence" value="ECO:0007669"/>
    <property type="project" value="UniProtKB-KW"/>
</dbReference>
<dbReference type="Proteomes" id="UP000094291">
    <property type="component" value="Unassembled WGS sequence"/>
</dbReference>
<protein>
    <recommendedName>
        <fullName evidence="8">ABC-type dipeptide transporter</fullName>
        <ecNumber evidence="8">7.4.2.9</ecNumber>
    </recommendedName>
</protein>
<comment type="similarity">
    <text evidence="2">Belongs to the ABC transporter superfamily.</text>
</comment>
<evidence type="ECO:0000313" key="12">
    <source>
        <dbReference type="Proteomes" id="UP000094291"/>
    </source>
</evidence>
<dbReference type="CDD" id="cd03257">
    <property type="entry name" value="ABC_NikE_OppD_transporters"/>
    <property type="match status" value="2"/>
</dbReference>
<comment type="subcellular location">
    <subcellularLocation>
        <location evidence="1">Cell inner membrane</location>
        <topology evidence="1">Peripheral membrane protein</topology>
    </subcellularLocation>
</comment>
<sequence>MTDTITLQLQQLSVRFGDAAPVIQALDLTLKKGQIHALVGESGSGKSMTALAIMGLLPQGAQMSGHLQLGELALETLSDAARKRLRGQRMAMIFQEPMTSLNPLHRIGRQIAEMLRLHQGITGHQARQMTLQLLEDVQLPRPETLIDAWPHQLSGGQRQRVMIAMALANNPEVLLADEPTTALDVTVQQQILKLLKSLQEKRQMSIILITHDLNLVQRYSDHVTVMQQGVAVETSPTAELFQHPQHAYTQMLLASEPQGTPTPIKNNAETVLAARNLTVRFAQAQKSWRFWQKADDFEALAPINLTLKAGETLGLVGESGSGKTTLALALLRLQSTEGEVWLGRQPLHPLNQKQLRPFRRQLQVVFQDPYGSLSPRMTITDIIAEGLRLHEPTLDDATIEQAVIQALREVELTPEIRHRYPHEFSGGQRQRIAIARALILKPRVLVLDEPTSALDRSVQAQVMALLKRLQQRHHLAYLFISHDLAVVRALSHRIIVLKDGQLVETGATAQVLQAPQTEYTQRLIEAAALST</sequence>
<dbReference type="PANTHER" id="PTHR43297:SF2">
    <property type="entry name" value="DIPEPTIDE TRANSPORT ATP-BINDING PROTEIN DPPD"/>
    <property type="match status" value="1"/>
</dbReference>
<reference evidence="11 12" key="1">
    <citation type="submission" date="2016-08" db="EMBL/GenBank/DDBJ databases">
        <authorList>
            <person name="Seilhamer J.J."/>
        </authorList>
    </citation>
    <scope>NUCLEOTIDE SEQUENCE [LARGE SCALE GENOMIC DNA]</scope>
    <source>
        <strain evidence="11 12">PH27A</strain>
    </source>
</reference>
<proteinExistence type="inferred from homology"/>
<dbReference type="STRING" id="197479.BFW38_04620"/>
<dbReference type="RefSeq" id="WP_068997331.1">
    <property type="nucleotide sequence ID" value="NZ_MDTQ01000001.1"/>
</dbReference>
<dbReference type="NCBIfam" id="NF008453">
    <property type="entry name" value="PRK11308.1"/>
    <property type="match status" value="2"/>
</dbReference>
<keyword evidence="5" id="KW-0547">Nucleotide-binding</keyword>
<name>A0A1E2V7W9_9GAMM</name>
<dbReference type="Pfam" id="PF00005">
    <property type="entry name" value="ABC_tran"/>
    <property type="match status" value="2"/>
</dbReference>
<keyword evidence="3" id="KW-0813">Transport</keyword>
<evidence type="ECO:0000256" key="3">
    <source>
        <dbReference type="ARBA" id="ARBA00022448"/>
    </source>
</evidence>
<dbReference type="PROSITE" id="PS50893">
    <property type="entry name" value="ABC_TRANSPORTER_2"/>
    <property type="match status" value="2"/>
</dbReference>
<evidence type="ECO:0000256" key="4">
    <source>
        <dbReference type="ARBA" id="ARBA00022475"/>
    </source>
</evidence>
<dbReference type="EMBL" id="MDTQ01000001">
    <property type="protein sequence ID" value="ODC02936.1"/>
    <property type="molecule type" value="Genomic_DNA"/>
</dbReference>
<evidence type="ECO:0000256" key="1">
    <source>
        <dbReference type="ARBA" id="ARBA00004417"/>
    </source>
</evidence>
<accession>A0A1E2V7W9</accession>
<dbReference type="EC" id="7.4.2.9" evidence="8"/>
<dbReference type="InterPro" id="IPR017871">
    <property type="entry name" value="ABC_transporter-like_CS"/>
</dbReference>
<dbReference type="AlphaFoldDB" id="A0A1E2V7W9"/>
<keyword evidence="12" id="KW-1185">Reference proteome</keyword>
<keyword evidence="6 11" id="KW-0067">ATP-binding</keyword>
<dbReference type="FunFam" id="3.40.50.300:FF:000016">
    <property type="entry name" value="Oligopeptide ABC transporter ATP-binding component"/>
    <property type="match status" value="1"/>
</dbReference>
<keyword evidence="7" id="KW-0472">Membrane</keyword>
<dbReference type="SUPFAM" id="SSF52540">
    <property type="entry name" value="P-loop containing nucleoside triphosphate hydrolases"/>
    <property type="match status" value="2"/>
</dbReference>
<evidence type="ECO:0000256" key="7">
    <source>
        <dbReference type="ARBA" id="ARBA00023136"/>
    </source>
</evidence>
<evidence type="ECO:0000256" key="5">
    <source>
        <dbReference type="ARBA" id="ARBA00022741"/>
    </source>
</evidence>
<dbReference type="InterPro" id="IPR027417">
    <property type="entry name" value="P-loop_NTPase"/>
</dbReference>
<evidence type="ECO:0000256" key="9">
    <source>
        <dbReference type="ARBA" id="ARBA00047356"/>
    </source>
</evidence>
<dbReference type="GO" id="GO:0005886">
    <property type="term" value="C:plasma membrane"/>
    <property type="evidence" value="ECO:0007669"/>
    <property type="project" value="UniProtKB-SubCell"/>
</dbReference>
<dbReference type="SMART" id="SM00382">
    <property type="entry name" value="AAA"/>
    <property type="match status" value="2"/>
</dbReference>
<organism evidence="11 12">
    <name type="scientific">Terasakiispira papahanaumokuakeensis</name>
    <dbReference type="NCBI Taxonomy" id="197479"/>
    <lineage>
        <taxon>Bacteria</taxon>
        <taxon>Pseudomonadati</taxon>
        <taxon>Pseudomonadota</taxon>
        <taxon>Gammaproteobacteria</taxon>
        <taxon>Oceanospirillales</taxon>
        <taxon>Terasakiispira</taxon>
    </lineage>
</organism>
<dbReference type="InterPro" id="IPR003593">
    <property type="entry name" value="AAA+_ATPase"/>
</dbReference>
<evidence type="ECO:0000313" key="11">
    <source>
        <dbReference type="EMBL" id="ODC02936.1"/>
    </source>
</evidence>
<dbReference type="GO" id="GO:0016887">
    <property type="term" value="F:ATP hydrolysis activity"/>
    <property type="evidence" value="ECO:0007669"/>
    <property type="project" value="InterPro"/>
</dbReference>
<dbReference type="Pfam" id="PF08352">
    <property type="entry name" value="oligo_HPY"/>
    <property type="match status" value="1"/>
</dbReference>
<feature type="domain" description="ABC transporter" evidence="10">
    <location>
        <begin position="279"/>
        <end position="524"/>
    </location>
</feature>
<dbReference type="NCBIfam" id="NF007739">
    <property type="entry name" value="PRK10419.1"/>
    <property type="match status" value="2"/>
</dbReference>
<evidence type="ECO:0000256" key="6">
    <source>
        <dbReference type="ARBA" id="ARBA00022840"/>
    </source>
</evidence>